<dbReference type="GO" id="GO:0016887">
    <property type="term" value="F:ATP hydrolysis activity"/>
    <property type="evidence" value="ECO:0007669"/>
    <property type="project" value="InterPro"/>
</dbReference>
<feature type="transmembrane region" description="Helical" evidence="1">
    <location>
        <begin position="33"/>
        <end position="55"/>
    </location>
</feature>
<evidence type="ECO:0000259" key="2">
    <source>
        <dbReference type="PROSITE" id="PS50893"/>
    </source>
</evidence>
<feature type="transmembrane region" description="Helical" evidence="1">
    <location>
        <begin position="90"/>
        <end position="109"/>
    </location>
</feature>
<accession>A0A8R1E4T4</accession>
<dbReference type="AlphaFoldDB" id="A0A8R1E4T4"/>
<reference evidence="3" key="2">
    <citation type="submission" date="2022-06" db="UniProtKB">
        <authorList>
            <consortium name="EnsemblMetazoa"/>
        </authorList>
    </citation>
    <scope>IDENTIFICATION</scope>
    <source>
        <strain evidence="3">DF5081</strain>
    </source>
</reference>
<feature type="transmembrane region" description="Helical" evidence="1">
    <location>
        <begin position="67"/>
        <end position="84"/>
    </location>
</feature>
<proteinExistence type="predicted"/>
<dbReference type="EnsemblMetazoa" id="CJA22577a.1">
    <property type="protein sequence ID" value="CJA22577a.1"/>
    <property type="gene ID" value="WBGene00178149"/>
</dbReference>
<keyword evidence="4" id="KW-1185">Reference proteome</keyword>
<dbReference type="PROSITE" id="PS50893">
    <property type="entry name" value="ABC_TRANSPORTER_2"/>
    <property type="match status" value="1"/>
</dbReference>
<feature type="transmembrane region" description="Helical" evidence="1">
    <location>
        <begin position="541"/>
        <end position="566"/>
    </location>
</feature>
<dbReference type="PANTHER" id="PTHR43038:SF3">
    <property type="entry name" value="ABC TRANSPORTER G FAMILY MEMBER 20 ISOFORM X1"/>
    <property type="match status" value="1"/>
</dbReference>
<dbReference type="Pfam" id="PF00005">
    <property type="entry name" value="ABC_tran"/>
    <property type="match status" value="1"/>
</dbReference>
<dbReference type="Proteomes" id="UP000005237">
    <property type="component" value="Unassembled WGS sequence"/>
</dbReference>
<evidence type="ECO:0000313" key="3">
    <source>
        <dbReference type="EnsemblMetazoa" id="CJA22577a.1"/>
    </source>
</evidence>
<keyword evidence="1" id="KW-1133">Transmembrane helix</keyword>
<evidence type="ECO:0000256" key="1">
    <source>
        <dbReference type="SAM" id="Phobius"/>
    </source>
</evidence>
<organism evidence="3 4">
    <name type="scientific">Caenorhabditis japonica</name>
    <dbReference type="NCBI Taxonomy" id="281687"/>
    <lineage>
        <taxon>Eukaryota</taxon>
        <taxon>Metazoa</taxon>
        <taxon>Ecdysozoa</taxon>
        <taxon>Nematoda</taxon>
        <taxon>Chromadorea</taxon>
        <taxon>Rhabditida</taxon>
        <taxon>Rhabditina</taxon>
        <taxon>Rhabditomorpha</taxon>
        <taxon>Rhabditoidea</taxon>
        <taxon>Rhabditidae</taxon>
        <taxon>Peloderinae</taxon>
        <taxon>Caenorhabditis</taxon>
    </lineage>
</organism>
<keyword evidence="1" id="KW-0812">Transmembrane</keyword>
<name>A0A8R1E4T4_CAEJA</name>
<reference evidence="4" key="1">
    <citation type="submission" date="2010-08" db="EMBL/GenBank/DDBJ databases">
        <authorList>
            <consortium name="Caenorhabditis japonica Sequencing Consortium"/>
            <person name="Wilson R.K."/>
        </authorList>
    </citation>
    <scope>NUCLEOTIDE SEQUENCE [LARGE SCALE GENOMIC DNA]</scope>
    <source>
        <strain evidence="4">DF5081</strain>
    </source>
</reference>
<feature type="transmembrane region" description="Helical" evidence="1">
    <location>
        <begin position="121"/>
        <end position="140"/>
    </location>
</feature>
<dbReference type="Gene3D" id="3.40.50.300">
    <property type="entry name" value="P-loop containing nucleotide triphosphate hydrolases"/>
    <property type="match status" value="1"/>
</dbReference>
<feature type="domain" description="ABC transporter" evidence="2">
    <location>
        <begin position="197"/>
        <end position="416"/>
    </location>
</feature>
<protein>
    <submittedName>
        <fullName evidence="3">ABC transporter domain-containing protein</fullName>
    </submittedName>
</protein>
<dbReference type="InterPro" id="IPR027417">
    <property type="entry name" value="P-loop_NTPase"/>
</dbReference>
<dbReference type="PANTHER" id="PTHR43038">
    <property type="entry name" value="ATP-BINDING CASSETTE, SUB-FAMILY H, MEMBER 1"/>
    <property type="match status" value="1"/>
</dbReference>
<dbReference type="InterPro" id="IPR003439">
    <property type="entry name" value="ABC_transporter-like_ATP-bd"/>
</dbReference>
<sequence>MADVAAVAADGRAGAGARVKRRETLPDTFPTTYVPFLVIYTADIVAFTVFLATVFNGCTIVAKIGSLLLSLDLTLCLSVGFLILTVGHFGFGTVFHGIVFFQLSVRYFGHPTVDTEWIDTIALGCMAANFILLILITVYLDAYIFSYTLEPLVYYYPLQQSYWFPKRRDPIIDTEADKQYLFGKEEPAEKPATGIMAVLCGVCKRVGNNWVLNKLSLTIRSGEIVTLYGHRGCGGQVILSILSGQETPEHGSVQYQNTLRKLVVSVASEVPTLGYLTVAKYLNMISDIRGVHLSESVLASILQDLGLINVQSTRLNLLSTTQRERVRVGAAFVGHPDLVLIDWPTKESLQCYKFQILRFIERMKMDKAIVITSYDAQGTEAISDQIMLLSDGYMVLCGARAPYLDSISSVFELRLWPLTGFSSEEIEEIMVVLARCDQKMKEAARLFETPNGKLRIILPIAYRERIIVCIRELEQKAIQLGIAFCEMGSPSLHDIYANACFNEKQYTMLADFDKFNSFHNKKEFNNPNWYYSKNLLRAVCAGGFLCQVVLALAFFLIFALFIFFSLQKTLYTEARLISFDAIPSDVTIHCNNCYQEDALNVKYEAVGIETDLQENTAWSSMIFSGRSTANLLPLESKVRGHV</sequence>
<keyword evidence="1" id="KW-0472">Membrane</keyword>
<evidence type="ECO:0000313" key="4">
    <source>
        <dbReference type="Proteomes" id="UP000005237"/>
    </source>
</evidence>
<dbReference type="SUPFAM" id="SSF52540">
    <property type="entry name" value="P-loop containing nucleoside triphosphate hydrolases"/>
    <property type="match status" value="1"/>
</dbReference>
<dbReference type="GO" id="GO:0005524">
    <property type="term" value="F:ATP binding"/>
    <property type="evidence" value="ECO:0007669"/>
    <property type="project" value="InterPro"/>
</dbReference>